<evidence type="ECO:0000313" key="2">
    <source>
        <dbReference type="Proteomes" id="UP000324222"/>
    </source>
</evidence>
<proteinExistence type="predicted"/>
<reference evidence="1 2" key="1">
    <citation type="submission" date="2019-05" db="EMBL/GenBank/DDBJ databases">
        <title>Another draft genome of Portunus trituberculatus and its Hox gene families provides insights of decapod evolution.</title>
        <authorList>
            <person name="Jeong J.-H."/>
            <person name="Song I."/>
            <person name="Kim S."/>
            <person name="Choi T."/>
            <person name="Kim D."/>
            <person name="Ryu S."/>
            <person name="Kim W."/>
        </authorList>
    </citation>
    <scope>NUCLEOTIDE SEQUENCE [LARGE SCALE GENOMIC DNA]</scope>
    <source>
        <tissue evidence="1">Muscle</tissue>
    </source>
</reference>
<organism evidence="1 2">
    <name type="scientific">Portunus trituberculatus</name>
    <name type="common">Swimming crab</name>
    <name type="synonym">Neptunus trituberculatus</name>
    <dbReference type="NCBI Taxonomy" id="210409"/>
    <lineage>
        <taxon>Eukaryota</taxon>
        <taxon>Metazoa</taxon>
        <taxon>Ecdysozoa</taxon>
        <taxon>Arthropoda</taxon>
        <taxon>Crustacea</taxon>
        <taxon>Multicrustacea</taxon>
        <taxon>Malacostraca</taxon>
        <taxon>Eumalacostraca</taxon>
        <taxon>Eucarida</taxon>
        <taxon>Decapoda</taxon>
        <taxon>Pleocyemata</taxon>
        <taxon>Brachyura</taxon>
        <taxon>Eubrachyura</taxon>
        <taxon>Portunoidea</taxon>
        <taxon>Portunidae</taxon>
        <taxon>Portuninae</taxon>
        <taxon>Portunus</taxon>
    </lineage>
</organism>
<comment type="caution">
    <text evidence="1">The sequence shown here is derived from an EMBL/GenBank/DDBJ whole genome shotgun (WGS) entry which is preliminary data.</text>
</comment>
<protein>
    <submittedName>
        <fullName evidence="1">Uncharacterized protein</fullName>
    </submittedName>
</protein>
<sequence>MLGQYSLPTLPPTIPALGTDLIKGPKIPFKDKSKQCWSGRETQGHVVWRRQTGGAPVAGGRTPAVATVLKLPDDSALKNLIPAESSGGKPILNEQVTGAGGKEANLIVTGSASQQCQQGQQKNRVLWDALSLTCWQWRAVTSPCKHPRCIVGR</sequence>
<accession>A0A5B7FX95</accession>
<evidence type="ECO:0000313" key="1">
    <source>
        <dbReference type="EMBL" id="MPC52350.1"/>
    </source>
</evidence>
<gene>
    <name evidence="1" type="ORF">E2C01_046218</name>
</gene>
<name>A0A5B7FX95_PORTR</name>
<dbReference type="AlphaFoldDB" id="A0A5B7FX95"/>
<dbReference type="EMBL" id="VSRR010010811">
    <property type="protein sequence ID" value="MPC52350.1"/>
    <property type="molecule type" value="Genomic_DNA"/>
</dbReference>
<dbReference type="Proteomes" id="UP000324222">
    <property type="component" value="Unassembled WGS sequence"/>
</dbReference>
<keyword evidence="2" id="KW-1185">Reference proteome</keyword>